<gene>
    <name evidence="3" type="ORF">ACFSUC_03300</name>
</gene>
<dbReference type="PANTHER" id="PTHR40547">
    <property type="entry name" value="SLL0298 PROTEIN"/>
    <property type="match status" value="1"/>
</dbReference>
<reference evidence="4" key="1">
    <citation type="journal article" date="2019" name="Int. J. Syst. Evol. Microbiol.">
        <title>The Global Catalogue of Microorganisms (GCM) 10K type strain sequencing project: providing services to taxonomists for standard genome sequencing and annotation.</title>
        <authorList>
            <consortium name="The Broad Institute Genomics Platform"/>
            <consortium name="The Broad Institute Genome Sequencing Center for Infectious Disease"/>
            <person name="Wu L."/>
            <person name="Ma J."/>
        </authorList>
    </citation>
    <scope>NUCLEOTIDE SEQUENCE [LARGE SCALE GENOMIC DNA]</scope>
    <source>
        <strain evidence="4">KCTC 33676</strain>
    </source>
</reference>
<feature type="transmembrane region" description="Helical" evidence="1">
    <location>
        <begin position="134"/>
        <end position="155"/>
    </location>
</feature>
<dbReference type="PANTHER" id="PTHR40547:SF1">
    <property type="entry name" value="SLL0298 PROTEIN"/>
    <property type="match status" value="1"/>
</dbReference>
<proteinExistence type="predicted"/>
<name>A0ABW5R6L2_9BACL</name>
<evidence type="ECO:0000313" key="3">
    <source>
        <dbReference type="EMBL" id="MFD2670636.1"/>
    </source>
</evidence>
<comment type="caution">
    <text evidence="3">The sequence shown here is derived from an EMBL/GenBank/DDBJ whole genome shotgun (WGS) entry which is preliminary data.</text>
</comment>
<feature type="transmembrane region" description="Helical" evidence="1">
    <location>
        <begin position="66"/>
        <end position="86"/>
    </location>
</feature>
<keyword evidence="1" id="KW-1133">Transmembrane helix</keyword>
<dbReference type="InterPro" id="IPR018639">
    <property type="entry name" value="DUF2062"/>
</dbReference>
<keyword evidence="4" id="KW-1185">Reference proteome</keyword>
<dbReference type="Proteomes" id="UP001597497">
    <property type="component" value="Unassembled WGS sequence"/>
</dbReference>
<feature type="transmembrane region" description="Helical" evidence="1">
    <location>
        <begin position="32"/>
        <end position="54"/>
    </location>
</feature>
<dbReference type="RefSeq" id="WP_379928047.1">
    <property type="nucleotide sequence ID" value="NZ_JBHUMM010000005.1"/>
</dbReference>
<keyword evidence="1" id="KW-0812">Transmembrane</keyword>
<sequence>MNWLVKWSLKSRRNLKYYLIRLFRMKNSNHQISLGLILGFFPCWFPTFGIGPFLSIAITKIAKGNIVAAVFAAAIGSFLWPVLFYLNYQTGSLFLPDPPAQAALPDIEYNTAHYLQPIVNTFHKLGKSFMVGSFLNSVLFTFAMYGILSVVFSRYRERVLNKLKKSSAS</sequence>
<protein>
    <submittedName>
        <fullName evidence="3">DUF2062 domain-containing protein</fullName>
    </submittedName>
</protein>
<dbReference type="Pfam" id="PF09835">
    <property type="entry name" value="DUF2062"/>
    <property type="match status" value="1"/>
</dbReference>
<accession>A0ABW5R6L2</accession>
<organism evidence="3 4">
    <name type="scientific">Marinicrinis sediminis</name>
    <dbReference type="NCBI Taxonomy" id="1652465"/>
    <lineage>
        <taxon>Bacteria</taxon>
        <taxon>Bacillati</taxon>
        <taxon>Bacillota</taxon>
        <taxon>Bacilli</taxon>
        <taxon>Bacillales</taxon>
        <taxon>Paenibacillaceae</taxon>
    </lineage>
</organism>
<feature type="domain" description="DUF2062" evidence="2">
    <location>
        <begin position="13"/>
        <end position="158"/>
    </location>
</feature>
<keyword evidence="1" id="KW-0472">Membrane</keyword>
<evidence type="ECO:0000256" key="1">
    <source>
        <dbReference type="SAM" id="Phobius"/>
    </source>
</evidence>
<evidence type="ECO:0000313" key="4">
    <source>
        <dbReference type="Proteomes" id="UP001597497"/>
    </source>
</evidence>
<dbReference type="EMBL" id="JBHUMM010000005">
    <property type="protein sequence ID" value="MFD2670636.1"/>
    <property type="molecule type" value="Genomic_DNA"/>
</dbReference>
<evidence type="ECO:0000259" key="2">
    <source>
        <dbReference type="Pfam" id="PF09835"/>
    </source>
</evidence>